<dbReference type="CDD" id="cd00030">
    <property type="entry name" value="C2"/>
    <property type="match status" value="1"/>
</dbReference>
<reference evidence="3" key="1">
    <citation type="journal article" date="2018" name="Algal Res.">
        <title>Comparison of lipid productivity of Parachlorella kessleri heavy-ion beam irradiation mutant PK4 in laboratory and 150-L mass bioreactor, identification and characterization of its genetic variation.</title>
        <authorList>
            <person name="Takeshita T."/>
            <person name="Ivanov I.N."/>
            <person name="Oshima K."/>
            <person name="Ishii K."/>
            <person name="Kawamoto H."/>
            <person name="Ota S."/>
            <person name="Yamazaki T."/>
            <person name="Hirata A."/>
            <person name="Kazama Y."/>
            <person name="Abe T."/>
            <person name="Hattori M."/>
            <person name="Bisova K."/>
            <person name="Zachleder V."/>
            <person name="Kawano S."/>
        </authorList>
    </citation>
    <scope>NUCLEOTIDE SEQUENCE</scope>
    <source>
        <strain evidence="3">NIES-2152</strain>
    </source>
</reference>
<dbReference type="EMBL" id="LC424333">
    <property type="protein sequence ID" value="BBG40172.1"/>
    <property type="molecule type" value="mRNA"/>
</dbReference>
<dbReference type="PANTHER" id="PTHR47052">
    <property type="entry name" value="CONSERVED SERINE PROLINE-RICH PROTEIN (AFU_ORTHOLOGUE AFUA_2G01790)"/>
    <property type="match status" value="1"/>
</dbReference>
<protein>
    <submittedName>
        <fullName evidence="3">C2 domain-containing protein</fullName>
    </submittedName>
</protein>
<evidence type="ECO:0000313" key="3">
    <source>
        <dbReference type="EMBL" id="BBG40172.1"/>
    </source>
</evidence>
<evidence type="ECO:0000259" key="2">
    <source>
        <dbReference type="PROSITE" id="PS50004"/>
    </source>
</evidence>
<organism evidence="3">
    <name type="scientific">Parachlorella kessleri</name>
    <name type="common">Green alga</name>
    <name type="synonym">Chlorella kessleri</name>
    <dbReference type="NCBI Taxonomy" id="3074"/>
    <lineage>
        <taxon>Eukaryota</taxon>
        <taxon>Viridiplantae</taxon>
        <taxon>Chlorophyta</taxon>
        <taxon>core chlorophytes</taxon>
        <taxon>Trebouxiophyceae</taxon>
        <taxon>Chlorellales</taxon>
        <taxon>Chlorellaceae</taxon>
        <taxon>Parachlorella</taxon>
    </lineage>
</organism>
<dbReference type="Gene3D" id="2.60.40.150">
    <property type="entry name" value="C2 domain"/>
    <property type="match status" value="1"/>
</dbReference>
<dbReference type="PANTHER" id="PTHR47052:SF3">
    <property type="entry name" value="INGRESSION PROTEIN 1"/>
    <property type="match status" value="1"/>
</dbReference>
<evidence type="ECO:0000256" key="1">
    <source>
        <dbReference type="SAM" id="MobiDB-lite"/>
    </source>
</evidence>
<dbReference type="InterPro" id="IPR035892">
    <property type="entry name" value="C2_domain_sf"/>
</dbReference>
<dbReference type="SMART" id="SM00239">
    <property type="entry name" value="C2"/>
    <property type="match status" value="1"/>
</dbReference>
<name>A0A387KYY0_PARKE</name>
<proteinExistence type="evidence at transcript level"/>
<dbReference type="Pfam" id="PF00168">
    <property type="entry name" value="C2"/>
    <property type="match status" value="1"/>
</dbReference>
<accession>A0A387KYY0</accession>
<dbReference type="InterPro" id="IPR000008">
    <property type="entry name" value="C2_dom"/>
</dbReference>
<feature type="domain" description="C2" evidence="2">
    <location>
        <begin position="1"/>
        <end position="106"/>
    </location>
</feature>
<dbReference type="PROSITE" id="PS50004">
    <property type="entry name" value="C2"/>
    <property type="match status" value="1"/>
</dbReference>
<dbReference type="AlphaFoldDB" id="A0A387KYY0"/>
<dbReference type="InterPro" id="IPR052981">
    <property type="entry name" value="Ingression_C2_domain"/>
</dbReference>
<sequence length="327" mass="33947">MANVGDLEVMVMQGVQLKDVEGWGRQDPLVIIEVSGQKMTTKTKTDAGKNPVWNERFRFIQINPTFATEMSVKLMDKNVVSSDTEIGHARVPLINIYSSKNTEELRVPLLSAKGKSAGELQLLVTFKPYAQPAAQQPLVPAPMPVQPAAAPQMQPMPMAAAPPAPAYLPAQPAAGPVYASAPPARAPEYASAPPAQAPVYASAPPPPAQAPAYASAPPAQAPVYASAPPAPMYSSAPPVPVSAPPPMPAPMPMSAPPPAYPPAPAPAPPSYGMPPSAGYPGFPPQQPAYPSQAAYPPVTSFPPGPYDAPMGYPGANIPSNGYPPASF</sequence>
<dbReference type="SUPFAM" id="SSF49562">
    <property type="entry name" value="C2 domain (Calcium/lipid-binding domain, CaLB)"/>
    <property type="match status" value="1"/>
</dbReference>
<feature type="region of interest" description="Disordered" evidence="1">
    <location>
        <begin position="276"/>
        <end position="296"/>
    </location>
</feature>